<gene>
    <name evidence="4" type="ORF">PDESU_01552</name>
</gene>
<dbReference type="GO" id="GO:0005737">
    <property type="term" value="C:cytoplasm"/>
    <property type="evidence" value="ECO:0007669"/>
    <property type="project" value="TreeGrafter"/>
</dbReference>
<dbReference type="SUPFAM" id="SSF53649">
    <property type="entry name" value="Alkaline phosphatase-like"/>
    <property type="match status" value="1"/>
</dbReference>
<dbReference type="PANTHER" id="PTHR45953">
    <property type="entry name" value="IDURONATE 2-SULFATASE"/>
    <property type="match status" value="1"/>
</dbReference>
<proteinExistence type="predicted"/>
<accession>A0A6C2TZ53</accession>
<reference evidence="4 5" key="1">
    <citation type="submission" date="2019-04" db="EMBL/GenBank/DDBJ databases">
        <authorList>
            <person name="Van Vliet M D."/>
        </authorList>
    </citation>
    <scope>NUCLEOTIDE SEQUENCE [LARGE SCALE GENOMIC DNA]</scope>
    <source>
        <strain evidence="4 5">F1</strain>
    </source>
</reference>
<dbReference type="RefSeq" id="WP_136078614.1">
    <property type="nucleotide sequence ID" value="NZ_CAAHFG010000001.1"/>
</dbReference>
<evidence type="ECO:0000256" key="1">
    <source>
        <dbReference type="ARBA" id="ARBA00022723"/>
    </source>
</evidence>
<dbReference type="InterPro" id="IPR017850">
    <property type="entry name" value="Alkaline_phosphatase_core_sf"/>
</dbReference>
<protein>
    <submittedName>
        <fullName evidence="4">Arylsulfatase</fullName>
    </submittedName>
</protein>
<keyword evidence="1" id="KW-0479">Metal-binding</keyword>
<dbReference type="Pfam" id="PF00884">
    <property type="entry name" value="Sulfatase"/>
    <property type="match status" value="1"/>
</dbReference>
<evidence type="ECO:0000259" key="3">
    <source>
        <dbReference type="Pfam" id="PF00884"/>
    </source>
</evidence>
<evidence type="ECO:0000256" key="2">
    <source>
        <dbReference type="ARBA" id="ARBA00022801"/>
    </source>
</evidence>
<evidence type="ECO:0000313" key="5">
    <source>
        <dbReference type="Proteomes" id="UP000366872"/>
    </source>
</evidence>
<keyword evidence="2" id="KW-0378">Hydrolase</keyword>
<dbReference type="GO" id="GO:0008484">
    <property type="term" value="F:sulfuric ester hydrolase activity"/>
    <property type="evidence" value="ECO:0007669"/>
    <property type="project" value="TreeGrafter"/>
</dbReference>
<feature type="domain" description="Sulfatase N-terminal" evidence="3">
    <location>
        <begin position="7"/>
        <end position="312"/>
    </location>
</feature>
<evidence type="ECO:0000313" key="4">
    <source>
        <dbReference type="EMBL" id="VGO12998.1"/>
    </source>
</evidence>
<dbReference type="PANTHER" id="PTHR45953:SF1">
    <property type="entry name" value="IDURONATE 2-SULFATASE"/>
    <property type="match status" value="1"/>
</dbReference>
<dbReference type="Proteomes" id="UP000366872">
    <property type="component" value="Unassembled WGS sequence"/>
</dbReference>
<dbReference type="GO" id="GO:0046872">
    <property type="term" value="F:metal ion binding"/>
    <property type="evidence" value="ECO:0007669"/>
    <property type="project" value="UniProtKB-KW"/>
</dbReference>
<dbReference type="AlphaFoldDB" id="A0A6C2TZ53"/>
<sequence>MMPDRRKNILFIHVDQMHWEAMSAYGSPYVKTPAMDRIAADGVSFRASYSANPVCCPARTSWYTGRMSSEHGTANNGKYPLRNELPDLGGWLRKHGDYETAYAGKWHISRAVPDSFNQIYGQHEAKGDIFDPAVSRACMGFLDNYESDKPFFLNAGFMNPHDCCYTSGAQGGEGKFAFDSELPESELPPLPENFYVYRGRKSKKDPDKERFMRYYRYVYYRWVEMVDAEIGRLYDMLMNSRFADNTVVIFTADHGDGLGYHGQVSKSKMVESSWRVPTIVVTPDRKRKGQEDNEHLSIGVDLSATICDYADVPPLPKMTIGKSLRPLVEEKATDWHEYIVGENWNGQAKVGIRDAIHKTIFYGDGKQVCIYNLETDPLEMNDLFGTPEGKTVQAKHEKHLLDYLDKIEVYEPKKVTDKQPSYKLYADWYRDFKKERA</sequence>
<name>A0A6C2TZ53_PONDE</name>
<keyword evidence="5" id="KW-1185">Reference proteome</keyword>
<dbReference type="EMBL" id="CAAHFG010000001">
    <property type="protein sequence ID" value="VGO12998.1"/>
    <property type="molecule type" value="Genomic_DNA"/>
</dbReference>
<dbReference type="InterPro" id="IPR000917">
    <property type="entry name" value="Sulfatase_N"/>
</dbReference>
<dbReference type="Gene3D" id="3.40.720.10">
    <property type="entry name" value="Alkaline Phosphatase, subunit A"/>
    <property type="match status" value="1"/>
</dbReference>
<organism evidence="4 5">
    <name type="scientific">Pontiella desulfatans</name>
    <dbReference type="NCBI Taxonomy" id="2750659"/>
    <lineage>
        <taxon>Bacteria</taxon>
        <taxon>Pseudomonadati</taxon>
        <taxon>Kiritimatiellota</taxon>
        <taxon>Kiritimatiellia</taxon>
        <taxon>Kiritimatiellales</taxon>
        <taxon>Pontiellaceae</taxon>
        <taxon>Pontiella</taxon>
    </lineage>
</organism>